<evidence type="ECO:0000256" key="1">
    <source>
        <dbReference type="SAM" id="MobiDB-lite"/>
    </source>
</evidence>
<evidence type="ECO:0000313" key="2">
    <source>
        <dbReference type="EMBL" id="CAG6540148.1"/>
    </source>
</evidence>
<feature type="compositionally biased region" description="Basic and acidic residues" evidence="1">
    <location>
        <begin position="38"/>
        <end position="50"/>
    </location>
</feature>
<proteinExistence type="predicted"/>
<dbReference type="AlphaFoldDB" id="A0A8D8HRR4"/>
<feature type="region of interest" description="Disordered" evidence="1">
    <location>
        <begin position="1"/>
        <end position="51"/>
    </location>
</feature>
<protein>
    <submittedName>
        <fullName evidence="2">(northern house mosquito) hypothetical protein</fullName>
    </submittedName>
</protein>
<accession>A0A8D8HRR4</accession>
<organism evidence="2">
    <name type="scientific">Culex pipiens</name>
    <name type="common">House mosquito</name>
    <dbReference type="NCBI Taxonomy" id="7175"/>
    <lineage>
        <taxon>Eukaryota</taxon>
        <taxon>Metazoa</taxon>
        <taxon>Ecdysozoa</taxon>
        <taxon>Arthropoda</taxon>
        <taxon>Hexapoda</taxon>
        <taxon>Insecta</taxon>
        <taxon>Pterygota</taxon>
        <taxon>Neoptera</taxon>
        <taxon>Endopterygota</taxon>
        <taxon>Diptera</taxon>
        <taxon>Nematocera</taxon>
        <taxon>Culicoidea</taxon>
        <taxon>Culicidae</taxon>
        <taxon>Culicinae</taxon>
        <taxon>Culicini</taxon>
        <taxon>Culex</taxon>
        <taxon>Culex</taxon>
    </lineage>
</organism>
<feature type="region of interest" description="Disordered" evidence="1">
    <location>
        <begin position="73"/>
        <end position="93"/>
    </location>
</feature>
<dbReference type="EMBL" id="HBUE01328825">
    <property type="protein sequence ID" value="CAG6592215.1"/>
    <property type="molecule type" value="Transcribed_RNA"/>
</dbReference>
<name>A0A8D8HRR4_CULPI</name>
<dbReference type="EMBL" id="HBUE01222161">
    <property type="protein sequence ID" value="CAG6540148.1"/>
    <property type="molecule type" value="Transcribed_RNA"/>
</dbReference>
<reference evidence="2" key="1">
    <citation type="submission" date="2021-05" db="EMBL/GenBank/DDBJ databases">
        <authorList>
            <person name="Alioto T."/>
            <person name="Alioto T."/>
            <person name="Gomez Garrido J."/>
        </authorList>
    </citation>
    <scope>NUCLEOTIDE SEQUENCE</scope>
</reference>
<sequence>MRGGNVCGRKTSPPAQVGGRDGPEPRSCRDSGTSATSKEGEAAGRCKSDTHLALPVEADHIHRKTWRLSHPAEAAEQVATHAQPNKRDLESMASPACQCEGCSCSRIAE</sequence>